<dbReference type="InterPro" id="IPR012348">
    <property type="entry name" value="RNR-like"/>
</dbReference>
<dbReference type="EMBL" id="BAAARB010000009">
    <property type="protein sequence ID" value="GAA2380735.1"/>
    <property type="molecule type" value="Genomic_DNA"/>
</dbReference>
<accession>A0ABP5UHM1</accession>
<dbReference type="SUPFAM" id="SSF47240">
    <property type="entry name" value="Ferritin-like"/>
    <property type="match status" value="1"/>
</dbReference>
<evidence type="ECO:0000313" key="2">
    <source>
        <dbReference type="Proteomes" id="UP001501170"/>
    </source>
</evidence>
<dbReference type="CDD" id="cd00657">
    <property type="entry name" value="Ferritin_like"/>
    <property type="match status" value="1"/>
</dbReference>
<evidence type="ECO:0000313" key="1">
    <source>
        <dbReference type="EMBL" id="GAA2380735.1"/>
    </source>
</evidence>
<protein>
    <submittedName>
        <fullName evidence="1">Ferritin-like domain-containing protein</fullName>
    </submittedName>
</protein>
<name>A0ABP5UHM1_9ACTN</name>
<reference evidence="2" key="1">
    <citation type="journal article" date="2019" name="Int. J. Syst. Evol. Microbiol.">
        <title>The Global Catalogue of Microorganisms (GCM) 10K type strain sequencing project: providing services to taxonomists for standard genome sequencing and annotation.</title>
        <authorList>
            <consortium name="The Broad Institute Genomics Platform"/>
            <consortium name="The Broad Institute Genome Sequencing Center for Infectious Disease"/>
            <person name="Wu L."/>
            <person name="Ma J."/>
        </authorList>
    </citation>
    <scope>NUCLEOTIDE SEQUENCE [LARGE SCALE GENOMIC DNA]</scope>
    <source>
        <strain evidence="2">JCM 16227</strain>
    </source>
</reference>
<organism evidence="1 2">
    <name type="scientific">Gordonia cholesterolivorans</name>
    <dbReference type="NCBI Taxonomy" id="559625"/>
    <lineage>
        <taxon>Bacteria</taxon>
        <taxon>Bacillati</taxon>
        <taxon>Actinomycetota</taxon>
        <taxon>Actinomycetes</taxon>
        <taxon>Mycobacteriales</taxon>
        <taxon>Gordoniaceae</taxon>
        <taxon>Gordonia</taxon>
    </lineage>
</organism>
<gene>
    <name evidence="1" type="ORF">GCM10009855_20980</name>
</gene>
<dbReference type="Gene3D" id="1.10.620.20">
    <property type="entry name" value="Ribonucleotide Reductase, subunit A"/>
    <property type="match status" value="1"/>
</dbReference>
<dbReference type="Proteomes" id="UP001501170">
    <property type="component" value="Unassembled WGS sequence"/>
</dbReference>
<keyword evidence="2" id="KW-1185">Reference proteome</keyword>
<sequence length="231" mass="25731">MTWSEEFVTRSRIREQNPDPDWRAGSRLPSPVIRSLQRFQVGESGDGAALIRLAEATGDPDYAAAVRMFVAEEQNHARMLAELLRAAGAPTIAGHWSDRVFVATRRALGLRSELLVLATAELIALEYYGALAASSDPLLREVSSRILDDERHHVRFQERRLREAFAPAPRWARRPAGGAWQTFATVVIAVVALDHGPALRAIGTTRRDFYTRCRRLMTDFRVAVFDGAGPP</sequence>
<comment type="caution">
    <text evidence="1">The sequence shown here is derived from an EMBL/GenBank/DDBJ whole genome shotgun (WGS) entry which is preliminary data.</text>
</comment>
<proteinExistence type="predicted"/>
<dbReference type="InterPro" id="IPR009078">
    <property type="entry name" value="Ferritin-like_SF"/>
</dbReference>